<feature type="domain" description="Ribitol-5-phosphate transferase FKTN N-terminal" evidence="7">
    <location>
        <begin position="7"/>
        <end position="281"/>
    </location>
</feature>
<dbReference type="GO" id="GO:0009100">
    <property type="term" value="P:glycoprotein metabolic process"/>
    <property type="evidence" value="ECO:0007669"/>
    <property type="project" value="UniProtKB-ARBA"/>
</dbReference>
<sequence length="464" mass="53530">MNIYREQIVKPRLLKLLAGLSVGFLLFQFFLIRVFWKRDEVQNTVDTSKQAHVHVKPLQEPAQPAVANAVKIFVSACAELNIPVFLLEVDILSSLTPDKSPPTTFSNGCLFGCRQHVTFGCYYKYWDTQGIVQLLKSDFAIHSIRQADPRLHHDTIPTHFFLLDRGHKQPTAIQVVMFHSRLGSYFWHGAITPLSRLNRILPSTSSVTIYFGLYAGAYKKFEVDDVQVDNVTVKVPQPPDSFVQQIPHSRFIECNETQATKFAAQYGIDNSDISQKFQRKARQVMAKGKQLLDSLEIRFWLSSGTCLGWFRQCGIIPHSKDVDLGIWISDYNPQLIPTFQENGFKLKHMFGKISDSFELSFSAGDIKLDLFFFYDTPNYMWNGGTQAKTGNKYKYIFPRFTLCWTEFLDLRVRVPCDTLAYIEANYGPNWFRPVTEWDWKKSPSNVKENGVWPEKEWDQVIQVF</sequence>
<reference evidence="8" key="1">
    <citation type="submission" date="2021-01" db="EMBL/GenBank/DDBJ databases">
        <authorList>
            <person name="Li R."/>
            <person name="Bekaert M."/>
        </authorList>
    </citation>
    <scope>NUCLEOTIDE SEQUENCE</scope>
    <source>
        <strain evidence="8">Farmed</strain>
    </source>
</reference>
<evidence type="ECO:0000256" key="1">
    <source>
        <dbReference type="ARBA" id="ARBA00004167"/>
    </source>
</evidence>
<dbReference type="EMBL" id="CAHIKZ030004020">
    <property type="protein sequence ID" value="CAE1306372.1"/>
    <property type="molecule type" value="Genomic_DNA"/>
</dbReference>
<dbReference type="InterPro" id="IPR009644">
    <property type="entry name" value="FKTN/MNN4/W02B3.4-1"/>
</dbReference>
<keyword evidence="4 5" id="KW-0472">Membrane</keyword>
<evidence type="ECO:0000313" key="8">
    <source>
        <dbReference type="EMBL" id="CAE1306372.1"/>
    </source>
</evidence>
<keyword evidence="2 5" id="KW-0812">Transmembrane</keyword>
<dbReference type="GO" id="GO:0016020">
    <property type="term" value="C:membrane"/>
    <property type="evidence" value="ECO:0007669"/>
    <property type="project" value="UniProtKB-SubCell"/>
</dbReference>
<comment type="caution">
    <text evidence="8">The sequence shown here is derived from an EMBL/GenBank/DDBJ whole genome shotgun (WGS) entry which is preliminary data.</text>
</comment>
<dbReference type="GO" id="GO:0016740">
    <property type="term" value="F:transferase activity"/>
    <property type="evidence" value="ECO:0007669"/>
    <property type="project" value="UniProtKB-KW"/>
</dbReference>
<evidence type="ECO:0000259" key="6">
    <source>
        <dbReference type="Pfam" id="PF04991"/>
    </source>
</evidence>
<keyword evidence="3 5" id="KW-1133">Transmembrane helix</keyword>
<accession>A0A812DRP7</accession>
<evidence type="ECO:0000313" key="9">
    <source>
        <dbReference type="Proteomes" id="UP000597762"/>
    </source>
</evidence>
<evidence type="ECO:0000256" key="5">
    <source>
        <dbReference type="SAM" id="Phobius"/>
    </source>
</evidence>
<proteinExistence type="predicted"/>
<dbReference type="Pfam" id="PF04991">
    <property type="entry name" value="LicD"/>
    <property type="match status" value="1"/>
</dbReference>
<comment type="subcellular location">
    <subcellularLocation>
        <location evidence="1">Membrane</location>
        <topology evidence="1">Single-pass membrane protein</topology>
    </subcellularLocation>
</comment>
<evidence type="ECO:0000256" key="4">
    <source>
        <dbReference type="ARBA" id="ARBA00023136"/>
    </source>
</evidence>
<dbReference type="InterPro" id="IPR045587">
    <property type="entry name" value="FKTN_N"/>
</dbReference>
<keyword evidence="9" id="KW-1185">Reference proteome</keyword>
<dbReference type="EC" id="2.7.8.-" evidence="8"/>
<organism evidence="8 9">
    <name type="scientific">Acanthosepion pharaonis</name>
    <name type="common">Pharaoh cuttlefish</name>
    <name type="synonym">Sepia pharaonis</name>
    <dbReference type="NCBI Taxonomy" id="158019"/>
    <lineage>
        <taxon>Eukaryota</taxon>
        <taxon>Metazoa</taxon>
        <taxon>Spiralia</taxon>
        <taxon>Lophotrochozoa</taxon>
        <taxon>Mollusca</taxon>
        <taxon>Cephalopoda</taxon>
        <taxon>Coleoidea</taxon>
        <taxon>Decapodiformes</taxon>
        <taxon>Sepiida</taxon>
        <taxon>Sepiina</taxon>
        <taxon>Sepiidae</taxon>
        <taxon>Acanthosepion</taxon>
    </lineage>
</organism>
<dbReference type="Proteomes" id="UP000597762">
    <property type="component" value="Unassembled WGS sequence"/>
</dbReference>
<evidence type="ECO:0000259" key="7">
    <source>
        <dbReference type="Pfam" id="PF19737"/>
    </source>
</evidence>
<gene>
    <name evidence="8" type="ORF">SPHA_58627</name>
</gene>
<protein>
    <submittedName>
        <fullName evidence="8">FKTN</fullName>
        <ecNumber evidence="8">2.7.8.-</ecNumber>
    </submittedName>
</protein>
<keyword evidence="8" id="KW-0808">Transferase</keyword>
<feature type="transmembrane region" description="Helical" evidence="5">
    <location>
        <begin position="12"/>
        <end position="36"/>
    </location>
</feature>
<name>A0A812DRP7_ACAPH</name>
<evidence type="ECO:0000256" key="3">
    <source>
        <dbReference type="ARBA" id="ARBA00022989"/>
    </source>
</evidence>
<evidence type="ECO:0000256" key="2">
    <source>
        <dbReference type="ARBA" id="ARBA00022692"/>
    </source>
</evidence>
<dbReference type="PANTHER" id="PTHR15407">
    <property type="entry name" value="FUKUTIN-RELATED"/>
    <property type="match status" value="1"/>
</dbReference>
<dbReference type="AlphaFoldDB" id="A0A812DRP7"/>
<feature type="domain" description="LicD/FKTN/FKRP nucleotidyltransferase" evidence="6">
    <location>
        <begin position="296"/>
        <end position="341"/>
    </location>
</feature>
<dbReference type="Pfam" id="PF19737">
    <property type="entry name" value="FKTN_N"/>
    <property type="match status" value="1"/>
</dbReference>
<dbReference type="PANTHER" id="PTHR15407:SF28">
    <property type="entry name" value="RIBITOL-5-PHOSPHATE TRANSFERASE FKTN"/>
    <property type="match status" value="1"/>
</dbReference>
<dbReference type="InterPro" id="IPR007074">
    <property type="entry name" value="LicD/FKTN/FKRP_NTP_transf"/>
</dbReference>
<dbReference type="OrthoDB" id="6046095at2759"/>